<dbReference type="RefSeq" id="XP_064770411.1">
    <property type="nucleotide sequence ID" value="XM_064909490.1"/>
</dbReference>
<reference evidence="3 4" key="1">
    <citation type="submission" date="2024-03" db="EMBL/GenBank/DDBJ databases">
        <title>Genome-scale model development and genomic sequencing of the oleaginous clade Lipomyces.</title>
        <authorList>
            <consortium name="Lawrence Berkeley National Laboratory"/>
            <person name="Czajka J.J."/>
            <person name="Han Y."/>
            <person name="Kim J."/>
            <person name="Mondo S.J."/>
            <person name="Hofstad B.A."/>
            <person name="Robles A."/>
            <person name="Haridas S."/>
            <person name="Riley R."/>
            <person name="LaButti K."/>
            <person name="Pangilinan J."/>
            <person name="Andreopoulos W."/>
            <person name="Lipzen A."/>
            <person name="Yan J."/>
            <person name="Wang M."/>
            <person name="Ng V."/>
            <person name="Grigoriev I.V."/>
            <person name="Spatafora J.W."/>
            <person name="Magnuson J.K."/>
            <person name="Baker S.E."/>
            <person name="Pomraning K.R."/>
        </authorList>
    </citation>
    <scope>NUCLEOTIDE SEQUENCE [LARGE SCALE GENOMIC DNA]</scope>
    <source>
        <strain evidence="3 4">Phaff 52-87</strain>
    </source>
</reference>
<gene>
    <name evidence="3" type="ORF">BZA70DRAFT_11986</name>
</gene>
<feature type="compositionally biased region" description="Low complexity" evidence="1">
    <location>
        <begin position="169"/>
        <end position="184"/>
    </location>
</feature>
<keyword evidence="4" id="KW-1185">Reference proteome</keyword>
<dbReference type="PROSITE" id="PS00463">
    <property type="entry name" value="ZN2_CY6_FUNGAL_1"/>
    <property type="match status" value="1"/>
</dbReference>
<evidence type="ECO:0000259" key="2">
    <source>
        <dbReference type="PROSITE" id="PS50048"/>
    </source>
</evidence>
<dbReference type="Pfam" id="PF00172">
    <property type="entry name" value="Zn_clus"/>
    <property type="match status" value="1"/>
</dbReference>
<evidence type="ECO:0000313" key="3">
    <source>
        <dbReference type="EMBL" id="KAK7207378.1"/>
    </source>
</evidence>
<feature type="region of interest" description="Disordered" evidence="1">
    <location>
        <begin position="51"/>
        <end position="113"/>
    </location>
</feature>
<organism evidence="3 4">
    <name type="scientific">Myxozyma melibiosi</name>
    <dbReference type="NCBI Taxonomy" id="54550"/>
    <lineage>
        <taxon>Eukaryota</taxon>
        <taxon>Fungi</taxon>
        <taxon>Dikarya</taxon>
        <taxon>Ascomycota</taxon>
        <taxon>Saccharomycotina</taxon>
        <taxon>Lipomycetes</taxon>
        <taxon>Lipomycetales</taxon>
        <taxon>Lipomycetaceae</taxon>
        <taxon>Myxozyma</taxon>
    </lineage>
</organism>
<dbReference type="SMART" id="SM00066">
    <property type="entry name" value="GAL4"/>
    <property type="match status" value="1"/>
</dbReference>
<feature type="region of interest" description="Disordered" evidence="1">
    <location>
        <begin position="167"/>
        <end position="201"/>
    </location>
</feature>
<evidence type="ECO:0000256" key="1">
    <source>
        <dbReference type="SAM" id="MobiDB-lite"/>
    </source>
</evidence>
<dbReference type="EMBL" id="JBBJBU010000001">
    <property type="protein sequence ID" value="KAK7207378.1"/>
    <property type="molecule type" value="Genomic_DNA"/>
</dbReference>
<dbReference type="SUPFAM" id="SSF57701">
    <property type="entry name" value="Zn2/Cys6 DNA-binding domain"/>
    <property type="match status" value="1"/>
</dbReference>
<dbReference type="PANTHER" id="PTHR47431:SF1">
    <property type="entry name" value="ZN(II)2CYS6 TRANSCRIPTION FACTOR (EUROFUNG)"/>
    <property type="match status" value="1"/>
</dbReference>
<protein>
    <recommendedName>
        <fullName evidence="2">Zn(2)-C6 fungal-type domain-containing protein</fullName>
    </recommendedName>
</protein>
<accession>A0ABR1FEA6</accession>
<dbReference type="InterPro" id="IPR001138">
    <property type="entry name" value="Zn2Cys6_DnaBD"/>
</dbReference>
<feature type="compositionally biased region" description="Polar residues" evidence="1">
    <location>
        <begin position="80"/>
        <end position="105"/>
    </location>
</feature>
<dbReference type="CDD" id="cd00067">
    <property type="entry name" value="GAL4"/>
    <property type="match status" value="1"/>
</dbReference>
<dbReference type="PROSITE" id="PS50048">
    <property type="entry name" value="ZN2_CY6_FUNGAL_2"/>
    <property type="match status" value="1"/>
</dbReference>
<comment type="caution">
    <text evidence="3">The sequence shown here is derived from an EMBL/GenBank/DDBJ whole genome shotgun (WGS) entry which is preliminary data.</text>
</comment>
<sequence>MSTHEVGRENHRVRAVSLRACLACRERKIKCDGAQDCHNCRALSIPCVFVPSHRGGKRKRRGTVESQNNNPYRSADAESLSRSASPTSHPTAPAQTWTNGPSARQSEGDSHQRTALETQALQQSLPVSTTASQDTSQSLDSQSLTEALTSIQSTLASLQQQINEIRGVSSRQSQQNANRQQPSRDFFNSHEPYSDHSVARPYPRKINSISTSLRGSDSAFSAVDLPGVPVIMFLIDAYYNCYHPGHSFMVPKSFLLDTVEFEHDAALLHAMFSVSCRFISKEYPNQASLLSIIQQYQTDPMYWVSRAEKWLPAVENPVSKLQTALLLAISAIYDDHQSRANQMLTFASSISETYRLDLIDSEVDAQGRFIELREEWSNPNCPNMHTISQLFPTELEKESCRRLHFMMWELRLLVSTIWYSPRTLPEFPSRVCPPCCEVTYEDHMRDWNGDTFLYEEFEQCVFSDIGPFVIDSASRLGVIKTRWRFNSSCFRLAAGRILAETVSRMQNLTPEFVEDTEHRVRELLYKIYDYRTGPTRIHMSLFSTNMVLYSILIILHRSRARERLVFVVHEGIHGRGKVYEENPIARVHAAASNAEAMKSFEVMLDAATSICEMVNVLIECKGGGREDVAFLSMSPFVAYSLGLCLPVIASKIVLDGIQLPSIGQILGKIDRTGLTDGAEISLSDAAEITGGIGTQRVRENVRINREEQALARNDLDLYLRCIRKLGDIWSVFRTDYEECAGLVQQIEKYLAA</sequence>
<dbReference type="Gene3D" id="4.10.240.10">
    <property type="entry name" value="Zn(2)-C6 fungal-type DNA-binding domain"/>
    <property type="match status" value="1"/>
</dbReference>
<name>A0ABR1FEA6_9ASCO</name>
<feature type="domain" description="Zn(2)-C6 fungal-type" evidence="2">
    <location>
        <begin position="20"/>
        <end position="49"/>
    </location>
</feature>
<dbReference type="CDD" id="cd12148">
    <property type="entry name" value="fungal_TF_MHR"/>
    <property type="match status" value="1"/>
</dbReference>
<dbReference type="InterPro" id="IPR036864">
    <property type="entry name" value="Zn2-C6_fun-type_DNA-bd_sf"/>
</dbReference>
<dbReference type="PANTHER" id="PTHR47431">
    <property type="entry name" value="ZN(II)2CYS6 TRANSCRIPTION FACTOR (EUROFUNG)-RELATED"/>
    <property type="match status" value="1"/>
</dbReference>
<proteinExistence type="predicted"/>
<dbReference type="GeneID" id="90035002"/>
<dbReference type="Proteomes" id="UP001498771">
    <property type="component" value="Unassembled WGS sequence"/>
</dbReference>
<evidence type="ECO:0000313" key="4">
    <source>
        <dbReference type="Proteomes" id="UP001498771"/>
    </source>
</evidence>